<dbReference type="Proteomes" id="UP000178583">
    <property type="component" value="Unassembled WGS sequence"/>
</dbReference>
<protein>
    <recommendedName>
        <fullName evidence="4">Large ribosomal subunit protein uL2</fullName>
    </recommendedName>
    <alternativeName>
        <fullName evidence="5">50S ribosomal protein L2</fullName>
    </alternativeName>
</protein>
<keyword evidence="3" id="KW-0687">Ribonucleoprotein</keyword>
<dbReference type="FunFam" id="4.10.950.10:FF:000001">
    <property type="entry name" value="50S ribosomal protein L2"/>
    <property type="match status" value="1"/>
</dbReference>
<dbReference type="GO" id="GO:0016740">
    <property type="term" value="F:transferase activity"/>
    <property type="evidence" value="ECO:0007669"/>
    <property type="project" value="InterPro"/>
</dbReference>
<reference evidence="9 10" key="1">
    <citation type="journal article" date="2016" name="Nat. Commun.">
        <title>Thousands of microbial genomes shed light on interconnected biogeochemical processes in an aquifer system.</title>
        <authorList>
            <person name="Anantharaman K."/>
            <person name="Brown C.T."/>
            <person name="Hug L.A."/>
            <person name="Sharon I."/>
            <person name="Castelle C.J."/>
            <person name="Probst A.J."/>
            <person name="Thomas B.C."/>
            <person name="Singh A."/>
            <person name="Wilkins M.J."/>
            <person name="Karaoz U."/>
            <person name="Brodie E.L."/>
            <person name="Williams K.H."/>
            <person name="Hubbard S.S."/>
            <person name="Banfield J.F."/>
        </authorList>
    </citation>
    <scope>NUCLEOTIDE SEQUENCE [LARGE SCALE GENOMIC DNA]</scope>
</reference>
<dbReference type="InterPro" id="IPR002171">
    <property type="entry name" value="Ribosomal_uL2"/>
</dbReference>
<evidence type="ECO:0000259" key="8">
    <source>
        <dbReference type="SMART" id="SM01383"/>
    </source>
</evidence>
<dbReference type="InterPro" id="IPR014726">
    <property type="entry name" value="Ribosomal_uL2_dom3"/>
</dbReference>
<feature type="domain" description="Large ribosomal subunit protein uL2 RNA-binding" evidence="8">
    <location>
        <begin position="40"/>
        <end position="117"/>
    </location>
</feature>
<evidence type="ECO:0000259" key="7">
    <source>
        <dbReference type="SMART" id="SM01382"/>
    </source>
</evidence>
<dbReference type="Gene3D" id="2.30.30.30">
    <property type="match status" value="1"/>
</dbReference>
<dbReference type="PANTHER" id="PTHR13691">
    <property type="entry name" value="RIBOSOMAL PROTEIN L2"/>
    <property type="match status" value="1"/>
</dbReference>
<evidence type="ECO:0000256" key="6">
    <source>
        <dbReference type="SAM" id="MobiDB-lite"/>
    </source>
</evidence>
<name>A0A1F5E9M5_9BACT</name>
<dbReference type="GO" id="GO:0003723">
    <property type="term" value="F:RNA binding"/>
    <property type="evidence" value="ECO:0007669"/>
    <property type="project" value="InterPro"/>
</dbReference>
<dbReference type="GO" id="GO:0003735">
    <property type="term" value="F:structural constituent of ribosome"/>
    <property type="evidence" value="ECO:0007669"/>
    <property type="project" value="InterPro"/>
</dbReference>
<dbReference type="InterPro" id="IPR022666">
    <property type="entry name" value="Ribosomal_uL2_RNA-bd_dom"/>
</dbReference>
<keyword evidence="2 9" id="KW-0689">Ribosomal protein</keyword>
<dbReference type="Gene3D" id="4.10.950.10">
    <property type="entry name" value="Ribosomal protein L2, domain 3"/>
    <property type="match status" value="1"/>
</dbReference>
<dbReference type="PANTHER" id="PTHR13691:SF5">
    <property type="entry name" value="LARGE RIBOSOMAL SUBUNIT PROTEIN UL2M"/>
    <property type="match status" value="1"/>
</dbReference>
<dbReference type="InterPro" id="IPR022669">
    <property type="entry name" value="Ribosomal_uL2_C"/>
</dbReference>
<dbReference type="SUPFAM" id="SSF50249">
    <property type="entry name" value="Nucleic acid-binding proteins"/>
    <property type="match status" value="1"/>
</dbReference>
<evidence type="ECO:0000256" key="5">
    <source>
        <dbReference type="ARBA" id="ARBA00035459"/>
    </source>
</evidence>
<dbReference type="InterPro" id="IPR005880">
    <property type="entry name" value="Ribosomal_uL2_bac/org-type"/>
</dbReference>
<feature type="region of interest" description="Disordered" evidence="6">
    <location>
        <begin position="213"/>
        <end position="274"/>
    </location>
</feature>
<dbReference type="Pfam" id="PF00181">
    <property type="entry name" value="Ribosomal_L2_N"/>
    <property type="match status" value="1"/>
</dbReference>
<feature type="domain" description="Large ribosomal subunit protein uL2 C-terminal" evidence="7">
    <location>
        <begin position="123"/>
        <end position="252"/>
    </location>
</feature>
<dbReference type="InterPro" id="IPR008991">
    <property type="entry name" value="Translation_prot_SH3-like_sf"/>
</dbReference>
<dbReference type="InterPro" id="IPR014722">
    <property type="entry name" value="Rib_uL2_dom2"/>
</dbReference>
<dbReference type="SUPFAM" id="SSF50104">
    <property type="entry name" value="Translation proteins SH3-like domain"/>
    <property type="match status" value="1"/>
</dbReference>
<organism evidence="9 10">
    <name type="scientific">Candidatus Berkelbacteria bacterium RIFOXYA2_FULL_43_10</name>
    <dbReference type="NCBI Taxonomy" id="1797472"/>
    <lineage>
        <taxon>Bacteria</taxon>
        <taxon>Candidatus Berkelbacteria</taxon>
    </lineage>
</organism>
<dbReference type="AlphaFoldDB" id="A0A1F5E9M5"/>
<dbReference type="GO" id="GO:0015934">
    <property type="term" value="C:large ribosomal subunit"/>
    <property type="evidence" value="ECO:0007669"/>
    <property type="project" value="InterPro"/>
</dbReference>
<dbReference type="Pfam" id="PF03947">
    <property type="entry name" value="Ribosomal_L2_C"/>
    <property type="match status" value="1"/>
</dbReference>
<dbReference type="SMART" id="SM01382">
    <property type="entry name" value="Ribosomal_L2_C"/>
    <property type="match status" value="1"/>
</dbReference>
<accession>A0A1F5E9M5</accession>
<evidence type="ECO:0000256" key="2">
    <source>
        <dbReference type="ARBA" id="ARBA00022980"/>
    </source>
</evidence>
<evidence type="ECO:0000256" key="3">
    <source>
        <dbReference type="ARBA" id="ARBA00023274"/>
    </source>
</evidence>
<proteinExistence type="inferred from homology"/>
<dbReference type="PIRSF" id="PIRSF002158">
    <property type="entry name" value="Ribosomal_L2"/>
    <property type="match status" value="1"/>
</dbReference>
<evidence type="ECO:0000256" key="4">
    <source>
        <dbReference type="ARBA" id="ARBA00035242"/>
    </source>
</evidence>
<dbReference type="GO" id="GO:0002181">
    <property type="term" value="P:cytoplasmic translation"/>
    <property type="evidence" value="ECO:0007669"/>
    <property type="project" value="TreeGrafter"/>
</dbReference>
<dbReference type="Gene3D" id="2.40.50.140">
    <property type="entry name" value="Nucleic acid-binding proteins"/>
    <property type="match status" value="1"/>
</dbReference>
<gene>
    <name evidence="9" type="ORF">A2215_03370</name>
</gene>
<evidence type="ECO:0000313" key="10">
    <source>
        <dbReference type="Proteomes" id="UP000178583"/>
    </source>
</evidence>
<dbReference type="InterPro" id="IPR012340">
    <property type="entry name" value="NA-bd_OB-fold"/>
</dbReference>
<evidence type="ECO:0000256" key="1">
    <source>
        <dbReference type="ARBA" id="ARBA00005636"/>
    </source>
</evidence>
<comment type="similarity">
    <text evidence="1">Belongs to the universal ribosomal protein uL2 family.</text>
</comment>
<dbReference type="STRING" id="1797472.A2215_03370"/>
<comment type="caution">
    <text evidence="9">The sequence shown here is derived from an EMBL/GenBank/DDBJ whole genome shotgun (WGS) entry which is preliminary data.</text>
</comment>
<sequence length="274" mass="29837">MPIKIIKPTSNARRNMSIFVGEKNKSSQKSLLIAKTRSSGRNNEGKITVRRRGGGSKQMIRDVDFRLEQSGAVFFTVVGIEYDPSRNASIALLKSDDGIIKYILSTDKMKIGSKIESSELAAVKSGNRMMIKNIPPSTQIHSIELKRGGGGVLARSAGCYATLMGFEQDNAIIKLASGEIRKIKSELHASVGVVSNADFSKQVIGKAGRMRRFGGRPRVRGKAMNPCDHPHGGGEGNTSIGLKRPKTPWGMPALGRKTRKPKKYSNSMILKGNR</sequence>
<dbReference type="NCBIfam" id="TIGR01171">
    <property type="entry name" value="rplB_bact"/>
    <property type="match status" value="1"/>
</dbReference>
<dbReference type="EMBL" id="MEZY01000022">
    <property type="protein sequence ID" value="OGD64117.1"/>
    <property type="molecule type" value="Genomic_DNA"/>
</dbReference>
<evidence type="ECO:0000313" key="9">
    <source>
        <dbReference type="EMBL" id="OGD64117.1"/>
    </source>
</evidence>
<dbReference type="SMART" id="SM01383">
    <property type="entry name" value="Ribosomal_L2"/>
    <property type="match status" value="1"/>
</dbReference>